<dbReference type="InterPro" id="IPR008538">
    <property type="entry name" value="Uma2"/>
</dbReference>
<dbReference type="InterPro" id="IPR012296">
    <property type="entry name" value="Nuclease_put_TT1808"/>
</dbReference>
<dbReference type="Gene3D" id="3.90.1570.10">
    <property type="entry name" value="tt1808, chain A"/>
    <property type="match status" value="1"/>
</dbReference>
<dbReference type="EMBL" id="BMMP01000011">
    <property type="protein sequence ID" value="GGO52435.1"/>
    <property type="molecule type" value="Genomic_DNA"/>
</dbReference>
<dbReference type="Pfam" id="PF05685">
    <property type="entry name" value="Uma2"/>
    <property type="match status" value="1"/>
</dbReference>
<gene>
    <name evidence="2" type="ORF">GCM10012287_36760</name>
</gene>
<dbReference type="SUPFAM" id="SSF52980">
    <property type="entry name" value="Restriction endonuclease-like"/>
    <property type="match status" value="1"/>
</dbReference>
<reference evidence="3" key="1">
    <citation type="journal article" date="2019" name="Int. J. Syst. Evol. Microbiol.">
        <title>The Global Catalogue of Microorganisms (GCM) 10K type strain sequencing project: providing services to taxonomists for standard genome sequencing and annotation.</title>
        <authorList>
            <consortium name="The Broad Institute Genomics Platform"/>
            <consortium name="The Broad Institute Genome Sequencing Center for Infectious Disease"/>
            <person name="Wu L."/>
            <person name="Ma J."/>
        </authorList>
    </citation>
    <scope>NUCLEOTIDE SEQUENCE [LARGE SCALE GENOMIC DNA]</scope>
    <source>
        <strain evidence="3">CGMCC 4.7178</strain>
    </source>
</reference>
<dbReference type="PANTHER" id="PTHR35400">
    <property type="entry name" value="SLR1083 PROTEIN"/>
    <property type="match status" value="1"/>
</dbReference>
<sequence>MTIALTDRTAMAERYEPSLDDLFERLERMPVPEGYKTEIVEGTVFMSPRRGTHWQIILKIVVQLLKRYNDEQIMSDVRFDFPGHLNGFAPDVVVLAKDARKNDRGRWQHGDIECVAEVISEDTAANDYRKKKRAYALAGIPVFLIADPYAAECHVLTHPGDGAYKSELTVAFGEKIDLTGTVAGLVLETGDFPTEA</sequence>
<accession>A0ABQ2MIL6</accession>
<dbReference type="InterPro" id="IPR011335">
    <property type="entry name" value="Restrct_endonuc-II-like"/>
</dbReference>
<comment type="caution">
    <text evidence="2">The sequence shown here is derived from an EMBL/GenBank/DDBJ whole genome shotgun (WGS) entry which is preliminary data.</text>
</comment>
<organism evidence="2 3">
    <name type="scientific">Streptomyces daqingensis</name>
    <dbReference type="NCBI Taxonomy" id="1472640"/>
    <lineage>
        <taxon>Bacteria</taxon>
        <taxon>Bacillati</taxon>
        <taxon>Actinomycetota</taxon>
        <taxon>Actinomycetes</taxon>
        <taxon>Kitasatosporales</taxon>
        <taxon>Streptomycetaceae</taxon>
        <taxon>Streptomyces</taxon>
    </lineage>
</organism>
<evidence type="ECO:0000313" key="3">
    <source>
        <dbReference type="Proteomes" id="UP000631535"/>
    </source>
</evidence>
<keyword evidence="3" id="KW-1185">Reference proteome</keyword>
<dbReference type="RefSeq" id="WP_189038229.1">
    <property type="nucleotide sequence ID" value="NZ_BMMP01000011.1"/>
</dbReference>
<proteinExistence type="predicted"/>
<dbReference type="CDD" id="cd06260">
    <property type="entry name" value="DUF820-like"/>
    <property type="match status" value="1"/>
</dbReference>
<dbReference type="Proteomes" id="UP000631535">
    <property type="component" value="Unassembled WGS sequence"/>
</dbReference>
<protein>
    <recommendedName>
        <fullName evidence="1">Putative restriction endonuclease domain-containing protein</fullName>
    </recommendedName>
</protein>
<evidence type="ECO:0000259" key="1">
    <source>
        <dbReference type="Pfam" id="PF05685"/>
    </source>
</evidence>
<dbReference type="PANTHER" id="PTHR35400:SF3">
    <property type="entry name" value="SLL1072 PROTEIN"/>
    <property type="match status" value="1"/>
</dbReference>
<name>A0ABQ2MIL6_9ACTN</name>
<feature type="domain" description="Putative restriction endonuclease" evidence="1">
    <location>
        <begin position="23"/>
        <end position="187"/>
    </location>
</feature>
<evidence type="ECO:0000313" key="2">
    <source>
        <dbReference type="EMBL" id="GGO52435.1"/>
    </source>
</evidence>